<sequence length="96" mass="11062">MPNTPWPPCRRSTTSSADVHSYTVVPSENKVMLARSWTPRWRRWSTATRMLCSEIPVSSNRLTILRTKMSLNEYSRWLPDPAALRIDGTTNDVRAQ</sequence>
<dbReference type="Proteomes" id="UP000048289">
    <property type="component" value="Unassembled WGS sequence"/>
</dbReference>
<dbReference type="EMBL" id="CHKL01000635">
    <property type="protein sequence ID" value="COX10031.1"/>
    <property type="molecule type" value="Genomic_DNA"/>
</dbReference>
<evidence type="ECO:0000313" key="6">
    <source>
        <dbReference type="Proteomes" id="UP000048600"/>
    </source>
</evidence>
<evidence type="ECO:0000313" key="4">
    <source>
        <dbReference type="Proteomes" id="UP000044938"/>
    </source>
</evidence>
<proteinExistence type="predicted"/>
<name>A0A655IIX7_MYCTX</name>
<evidence type="ECO:0000313" key="5">
    <source>
        <dbReference type="Proteomes" id="UP000048289"/>
    </source>
</evidence>
<evidence type="ECO:0000313" key="3">
    <source>
        <dbReference type="EMBL" id="COX10031.1"/>
    </source>
</evidence>
<reference evidence="4 5" key="1">
    <citation type="submission" date="2015-03" db="EMBL/GenBank/DDBJ databases">
        <authorList>
            <consortium name="Pathogen Informatics"/>
        </authorList>
    </citation>
    <scope>NUCLEOTIDE SEQUENCE [LARGE SCALE GENOMIC DNA]</scope>
    <source>
        <strain evidence="1 5">G09901357</strain>
        <strain evidence="2 4">M09401471</strain>
        <strain evidence="3 6">P00601463</strain>
    </source>
</reference>
<accession>A0A655IIX7</accession>
<dbReference type="EMBL" id="CFOE01000110">
    <property type="protein sequence ID" value="CFE38824.1"/>
    <property type="molecule type" value="Genomic_DNA"/>
</dbReference>
<protein>
    <submittedName>
        <fullName evidence="2">Uncharacterized protein</fullName>
    </submittedName>
</protein>
<organism evidence="2 4">
    <name type="scientific">Mycobacterium tuberculosis</name>
    <dbReference type="NCBI Taxonomy" id="1773"/>
    <lineage>
        <taxon>Bacteria</taxon>
        <taxon>Bacillati</taxon>
        <taxon>Actinomycetota</taxon>
        <taxon>Actinomycetes</taxon>
        <taxon>Mycobacteriales</taxon>
        <taxon>Mycobacteriaceae</taxon>
        <taxon>Mycobacterium</taxon>
        <taxon>Mycobacterium tuberculosis complex</taxon>
    </lineage>
</organism>
<gene>
    <name evidence="1" type="ORF">ERS007681_01193</name>
    <name evidence="2" type="ORF">ERS007720_01271</name>
    <name evidence="3" type="ORF">ERS007741_03804</name>
</gene>
<evidence type="ECO:0000313" key="2">
    <source>
        <dbReference type="EMBL" id="COV95218.1"/>
    </source>
</evidence>
<dbReference type="AlphaFoldDB" id="A0A655IIX7"/>
<evidence type="ECO:0000313" key="1">
    <source>
        <dbReference type="EMBL" id="CFE38824.1"/>
    </source>
</evidence>
<dbReference type="EMBL" id="CSAJ01000121">
    <property type="protein sequence ID" value="COV95218.1"/>
    <property type="molecule type" value="Genomic_DNA"/>
</dbReference>
<dbReference type="Proteomes" id="UP000044938">
    <property type="component" value="Unassembled WGS sequence"/>
</dbReference>
<dbReference type="Proteomes" id="UP000048600">
    <property type="component" value="Unassembled WGS sequence"/>
</dbReference>